<dbReference type="NCBIfam" id="TIGR00026">
    <property type="entry name" value="hi_GC_TIGR00026"/>
    <property type="match status" value="1"/>
</dbReference>
<dbReference type="Pfam" id="PF04075">
    <property type="entry name" value="F420H2_quin_red"/>
    <property type="match status" value="1"/>
</dbReference>
<dbReference type="Proteomes" id="UP000776164">
    <property type="component" value="Unassembled WGS sequence"/>
</dbReference>
<dbReference type="SUPFAM" id="SSF50475">
    <property type="entry name" value="FMN-binding split barrel"/>
    <property type="match status" value="1"/>
</dbReference>
<protein>
    <submittedName>
        <fullName evidence="4">Deazaflavin-dependent oxidoreductase (Nitroreductase family)</fullName>
    </submittedName>
</protein>
<keyword evidence="5" id="KW-1185">Reference proteome</keyword>
<organism evidence="4 5">
    <name type="scientific">Subtercola frigoramans</name>
    <dbReference type="NCBI Taxonomy" id="120298"/>
    <lineage>
        <taxon>Bacteria</taxon>
        <taxon>Bacillati</taxon>
        <taxon>Actinomycetota</taxon>
        <taxon>Actinomycetes</taxon>
        <taxon>Micrococcales</taxon>
        <taxon>Microbacteriaceae</taxon>
        <taxon>Subtercola</taxon>
    </lineage>
</organism>
<evidence type="ECO:0000313" key="4">
    <source>
        <dbReference type="EMBL" id="MBM7472285.1"/>
    </source>
</evidence>
<dbReference type="InterPro" id="IPR004378">
    <property type="entry name" value="F420H2_quin_Rdtase"/>
</dbReference>
<dbReference type="Gene3D" id="2.30.110.10">
    <property type="entry name" value="Electron Transport, Fmn-binding Protein, Chain A"/>
    <property type="match status" value="1"/>
</dbReference>
<evidence type="ECO:0000313" key="5">
    <source>
        <dbReference type="Proteomes" id="UP000776164"/>
    </source>
</evidence>
<comment type="similarity">
    <text evidence="1">Belongs to the F420H(2)-dependent quinone reductase family.</text>
</comment>
<gene>
    <name evidence="4" type="ORF">JOE66_001919</name>
</gene>
<dbReference type="InterPro" id="IPR012349">
    <property type="entry name" value="Split_barrel_FMN-bd"/>
</dbReference>
<reference evidence="4 5" key="1">
    <citation type="submission" date="2021-01" db="EMBL/GenBank/DDBJ databases">
        <title>Sequencing the genomes of 1000 actinobacteria strains.</title>
        <authorList>
            <person name="Klenk H.-P."/>
        </authorList>
    </citation>
    <scope>NUCLEOTIDE SEQUENCE [LARGE SCALE GENOMIC DNA]</scope>
    <source>
        <strain evidence="4 5">DSM 13057</strain>
    </source>
</reference>
<evidence type="ECO:0000256" key="3">
    <source>
        <dbReference type="SAM" id="MobiDB-lite"/>
    </source>
</evidence>
<dbReference type="RefSeq" id="WP_205108905.1">
    <property type="nucleotide sequence ID" value="NZ_BAAAHT010000013.1"/>
</dbReference>
<comment type="catalytic activity">
    <reaction evidence="2">
        <text>oxidized coenzyme F420-(gamma-L-Glu)(n) + a quinol + H(+) = reduced coenzyme F420-(gamma-L-Glu)(n) + a quinone</text>
        <dbReference type="Rhea" id="RHEA:39663"/>
        <dbReference type="Rhea" id="RHEA-COMP:12939"/>
        <dbReference type="Rhea" id="RHEA-COMP:14378"/>
        <dbReference type="ChEBI" id="CHEBI:15378"/>
        <dbReference type="ChEBI" id="CHEBI:24646"/>
        <dbReference type="ChEBI" id="CHEBI:132124"/>
        <dbReference type="ChEBI" id="CHEBI:133980"/>
        <dbReference type="ChEBI" id="CHEBI:139511"/>
    </reaction>
</comment>
<feature type="region of interest" description="Disordered" evidence="3">
    <location>
        <begin position="1"/>
        <end position="22"/>
    </location>
</feature>
<sequence>MTDVSEKPGSSPENPIDNSEPWVKAQIDEYLATDGEKPAFAHGSPLLLLTTKGRKSGEWRRTCLIFGEDEGRQIIVASMGGAPKHPVWYLNLEANPEVRLQVKGESFAGVARTATAEEKPALWKKMVEIYPDYADYQEKTDREIPIVVIDRA</sequence>
<dbReference type="EMBL" id="JAFBBU010000001">
    <property type="protein sequence ID" value="MBM7472285.1"/>
    <property type="molecule type" value="Genomic_DNA"/>
</dbReference>
<proteinExistence type="inferred from homology"/>
<evidence type="ECO:0000256" key="2">
    <source>
        <dbReference type="ARBA" id="ARBA00049106"/>
    </source>
</evidence>
<name>A0ABS2L5A6_9MICO</name>
<evidence type="ECO:0000256" key="1">
    <source>
        <dbReference type="ARBA" id="ARBA00008710"/>
    </source>
</evidence>
<accession>A0ABS2L5A6</accession>
<dbReference type="PANTHER" id="PTHR39428:SF3">
    <property type="entry name" value="DEAZAFLAVIN-DEPENDENT NITROREDUCTASE"/>
    <property type="match status" value="1"/>
</dbReference>
<comment type="caution">
    <text evidence="4">The sequence shown here is derived from an EMBL/GenBank/DDBJ whole genome shotgun (WGS) entry which is preliminary data.</text>
</comment>
<dbReference type="PANTHER" id="PTHR39428">
    <property type="entry name" value="F420H(2)-DEPENDENT QUINONE REDUCTASE RV1261C"/>
    <property type="match status" value="1"/>
</dbReference>